<organism evidence="2 3">
    <name type="scientific">Capillimicrobium parvum</name>
    <dbReference type="NCBI Taxonomy" id="2884022"/>
    <lineage>
        <taxon>Bacteria</taxon>
        <taxon>Bacillati</taxon>
        <taxon>Actinomycetota</taxon>
        <taxon>Thermoleophilia</taxon>
        <taxon>Solirubrobacterales</taxon>
        <taxon>Capillimicrobiaceae</taxon>
        <taxon>Capillimicrobium</taxon>
    </lineage>
</organism>
<dbReference type="InterPro" id="IPR006750">
    <property type="entry name" value="YdcZ"/>
</dbReference>
<evidence type="ECO:0008006" key="4">
    <source>
        <dbReference type="Google" id="ProtNLM"/>
    </source>
</evidence>
<protein>
    <recommendedName>
        <fullName evidence="4">DMT family transporter</fullName>
    </recommendedName>
</protein>
<dbReference type="AlphaFoldDB" id="A0A9E7C281"/>
<dbReference type="RefSeq" id="WP_259311524.1">
    <property type="nucleotide sequence ID" value="NZ_CP087164.1"/>
</dbReference>
<dbReference type="PANTHER" id="PTHR34821:SF2">
    <property type="entry name" value="INNER MEMBRANE PROTEIN YDCZ"/>
    <property type="match status" value="1"/>
</dbReference>
<feature type="transmembrane region" description="Helical" evidence="1">
    <location>
        <begin position="34"/>
        <end position="55"/>
    </location>
</feature>
<keyword evidence="1" id="KW-1133">Transmembrane helix</keyword>
<dbReference type="PANTHER" id="PTHR34821">
    <property type="entry name" value="INNER MEMBRANE PROTEIN YDCZ"/>
    <property type="match status" value="1"/>
</dbReference>
<evidence type="ECO:0000256" key="1">
    <source>
        <dbReference type="SAM" id="Phobius"/>
    </source>
</evidence>
<sequence length="149" mass="14982">MDRALAIVATIFVGGLIAFQPPVNSQLGKHVSVIGAAFVSTGISAIVLLVLYVSLKGGFGELSGLRDAHWYELTGGLLGAVLVTVSLVTVRTLGAGGVVAATVAGQLIVSAALDRAGVLGLDKIGLTAPRLVGMGLLVIGTLLITQPGR</sequence>
<dbReference type="Pfam" id="PF04657">
    <property type="entry name" value="DMT_YdcZ"/>
    <property type="match status" value="1"/>
</dbReference>
<name>A0A9E7C281_9ACTN</name>
<proteinExistence type="predicted"/>
<gene>
    <name evidence="2" type="ORF">DSM104329_03885</name>
</gene>
<keyword evidence="1" id="KW-0472">Membrane</keyword>
<keyword evidence="3" id="KW-1185">Reference proteome</keyword>
<dbReference type="GO" id="GO:0005886">
    <property type="term" value="C:plasma membrane"/>
    <property type="evidence" value="ECO:0007669"/>
    <property type="project" value="TreeGrafter"/>
</dbReference>
<reference evidence="2" key="1">
    <citation type="journal article" date="2022" name="Int. J. Syst. Evol. Microbiol.">
        <title>Pseudomonas aegrilactucae sp. nov. and Pseudomonas morbosilactucae sp. nov., pathogens causing bacterial rot of lettuce in Japan.</title>
        <authorList>
            <person name="Sawada H."/>
            <person name="Fujikawa T."/>
            <person name="Satou M."/>
        </authorList>
    </citation>
    <scope>NUCLEOTIDE SEQUENCE</scope>
    <source>
        <strain evidence="2">0166_1</strain>
    </source>
</reference>
<dbReference type="EMBL" id="CP087164">
    <property type="protein sequence ID" value="UGS37469.1"/>
    <property type="molecule type" value="Genomic_DNA"/>
</dbReference>
<evidence type="ECO:0000313" key="3">
    <source>
        <dbReference type="Proteomes" id="UP001162834"/>
    </source>
</evidence>
<accession>A0A9E7C281</accession>
<dbReference type="Proteomes" id="UP001162834">
    <property type="component" value="Chromosome"/>
</dbReference>
<feature type="transmembrane region" description="Helical" evidence="1">
    <location>
        <begin position="124"/>
        <end position="144"/>
    </location>
</feature>
<evidence type="ECO:0000313" key="2">
    <source>
        <dbReference type="EMBL" id="UGS37469.1"/>
    </source>
</evidence>
<keyword evidence="1" id="KW-0812">Transmembrane</keyword>
<feature type="transmembrane region" description="Helical" evidence="1">
    <location>
        <begin position="76"/>
        <end position="104"/>
    </location>
</feature>
<dbReference type="KEGG" id="sbae:DSM104329_03885"/>